<dbReference type="AlphaFoldDB" id="A0A2P2IR22"/>
<name>A0A2P2IR22_RHIMU</name>
<organism evidence="1">
    <name type="scientific">Rhizophora mucronata</name>
    <name type="common">Asiatic mangrove</name>
    <dbReference type="NCBI Taxonomy" id="61149"/>
    <lineage>
        <taxon>Eukaryota</taxon>
        <taxon>Viridiplantae</taxon>
        <taxon>Streptophyta</taxon>
        <taxon>Embryophyta</taxon>
        <taxon>Tracheophyta</taxon>
        <taxon>Spermatophyta</taxon>
        <taxon>Magnoliopsida</taxon>
        <taxon>eudicotyledons</taxon>
        <taxon>Gunneridae</taxon>
        <taxon>Pentapetalae</taxon>
        <taxon>rosids</taxon>
        <taxon>fabids</taxon>
        <taxon>Malpighiales</taxon>
        <taxon>Rhizophoraceae</taxon>
        <taxon>Rhizophora</taxon>
    </lineage>
</organism>
<protein>
    <submittedName>
        <fullName evidence="1">Uncharacterized protein</fullName>
    </submittedName>
</protein>
<dbReference type="EMBL" id="GGEC01003157">
    <property type="protein sequence ID" value="MBW83640.1"/>
    <property type="molecule type" value="Transcribed_RNA"/>
</dbReference>
<evidence type="ECO:0000313" key="1">
    <source>
        <dbReference type="EMBL" id="MBW83640.1"/>
    </source>
</evidence>
<accession>A0A2P2IR22</accession>
<sequence length="81" mass="9550">MVLVDHLWNPQDHILYCVFSCYSMHSTYVMLDHYSCETMENIMVIISVLWCAIWCTTDLLSSPKSPTSRLSRTRCQCHCWD</sequence>
<proteinExistence type="predicted"/>
<reference evidence="1" key="1">
    <citation type="submission" date="2018-02" db="EMBL/GenBank/DDBJ databases">
        <title>Rhizophora mucronata_Transcriptome.</title>
        <authorList>
            <person name="Meera S.P."/>
            <person name="Sreeshan A."/>
            <person name="Augustine A."/>
        </authorList>
    </citation>
    <scope>NUCLEOTIDE SEQUENCE</scope>
    <source>
        <tissue evidence="1">Leaf</tissue>
    </source>
</reference>